<dbReference type="AlphaFoldDB" id="A0A1A8NUP9"/>
<gene>
    <name evidence="2" type="primary">Nfu_g_1_007420</name>
</gene>
<protein>
    <submittedName>
        <fullName evidence="2">Uncharacterized protein</fullName>
    </submittedName>
</protein>
<organism evidence="2">
    <name type="scientific">Nothobranchius rachovii</name>
    <name type="common">bluefin notho</name>
    <dbReference type="NCBI Taxonomy" id="451742"/>
    <lineage>
        <taxon>Eukaryota</taxon>
        <taxon>Metazoa</taxon>
        <taxon>Chordata</taxon>
        <taxon>Craniata</taxon>
        <taxon>Vertebrata</taxon>
        <taxon>Euteleostomi</taxon>
        <taxon>Actinopterygii</taxon>
        <taxon>Neopterygii</taxon>
        <taxon>Teleostei</taxon>
        <taxon>Neoteleostei</taxon>
        <taxon>Acanthomorphata</taxon>
        <taxon>Ovalentaria</taxon>
        <taxon>Atherinomorphae</taxon>
        <taxon>Cyprinodontiformes</taxon>
        <taxon>Nothobranchiidae</taxon>
        <taxon>Nothobranchius</taxon>
    </lineage>
</organism>
<feature type="region of interest" description="Disordered" evidence="1">
    <location>
        <begin position="35"/>
        <end position="81"/>
    </location>
</feature>
<evidence type="ECO:0000313" key="2">
    <source>
        <dbReference type="EMBL" id="SBR72554.1"/>
    </source>
</evidence>
<sequence length="81" mass="8714">VPVICSSPLSAISPEPPTTFQSCCLPLIASSLSPTYPPAAPRSPCSARSGKPSQKNPDHPGNHPHRFFPVHRKLLQPHLTK</sequence>
<reference evidence="2" key="2">
    <citation type="submission" date="2016-06" db="EMBL/GenBank/DDBJ databases">
        <title>The genome of a short-lived fish provides insights into sex chromosome evolution and the genetic control of aging.</title>
        <authorList>
            <person name="Reichwald K."/>
            <person name="Felder M."/>
            <person name="Petzold A."/>
            <person name="Koch P."/>
            <person name="Groth M."/>
            <person name="Platzer M."/>
        </authorList>
    </citation>
    <scope>NUCLEOTIDE SEQUENCE</scope>
    <source>
        <tissue evidence="2">Brain</tissue>
    </source>
</reference>
<reference evidence="2" key="1">
    <citation type="submission" date="2016-05" db="EMBL/GenBank/DDBJ databases">
        <authorList>
            <person name="Lavstsen T."/>
            <person name="Jespersen J.S."/>
        </authorList>
    </citation>
    <scope>NUCLEOTIDE SEQUENCE</scope>
    <source>
        <tissue evidence="2">Brain</tissue>
    </source>
</reference>
<feature type="non-terminal residue" evidence="2">
    <location>
        <position position="1"/>
    </location>
</feature>
<accession>A0A1A8NUP9</accession>
<feature type="non-terminal residue" evidence="2">
    <location>
        <position position="81"/>
    </location>
</feature>
<dbReference type="EMBL" id="HAEH01003916">
    <property type="protein sequence ID" value="SBR72554.1"/>
    <property type="molecule type" value="Transcribed_RNA"/>
</dbReference>
<evidence type="ECO:0000256" key="1">
    <source>
        <dbReference type="SAM" id="MobiDB-lite"/>
    </source>
</evidence>
<proteinExistence type="predicted"/>
<name>A0A1A8NUP9_9TELE</name>
<feature type="compositionally biased region" description="Basic residues" evidence="1">
    <location>
        <begin position="62"/>
        <end position="81"/>
    </location>
</feature>